<sequence>MKDLSFERGQALTLILGHYREWRELQQLLDLAEARQCDLGDLLLREDELLESVMETGSRVGVEKDAHLAILFECGLSEISWATYLSCCARADAALQAERSNRNGRGFLKRLEEGGVHLDNFRLPGKMI</sequence>
<evidence type="ECO:0000313" key="1">
    <source>
        <dbReference type="EMBL" id="PZQ96186.1"/>
    </source>
</evidence>
<protein>
    <submittedName>
        <fullName evidence="1">Uncharacterized protein</fullName>
    </submittedName>
</protein>
<gene>
    <name evidence="1" type="ORF">DI533_17280</name>
</gene>
<organism evidence="1 2">
    <name type="scientific">Cereibacter sphaeroides</name>
    <name type="common">Rhodobacter sphaeroides</name>
    <dbReference type="NCBI Taxonomy" id="1063"/>
    <lineage>
        <taxon>Bacteria</taxon>
        <taxon>Pseudomonadati</taxon>
        <taxon>Pseudomonadota</taxon>
        <taxon>Alphaproteobacteria</taxon>
        <taxon>Rhodobacterales</taxon>
        <taxon>Paracoccaceae</taxon>
        <taxon>Cereibacter</taxon>
    </lineage>
</organism>
<accession>A0A2W5S265</accession>
<dbReference type="AlphaFoldDB" id="A0A2W5S265"/>
<dbReference type="EMBL" id="QFQS01000004">
    <property type="protein sequence ID" value="PZQ96186.1"/>
    <property type="molecule type" value="Genomic_DNA"/>
</dbReference>
<proteinExistence type="predicted"/>
<dbReference type="Proteomes" id="UP000248975">
    <property type="component" value="Unassembled WGS sequence"/>
</dbReference>
<evidence type="ECO:0000313" key="2">
    <source>
        <dbReference type="Proteomes" id="UP000248975"/>
    </source>
</evidence>
<comment type="caution">
    <text evidence="1">The sequence shown here is derived from an EMBL/GenBank/DDBJ whole genome shotgun (WGS) entry which is preliminary data.</text>
</comment>
<name>A0A2W5S265_CERSP</name>
<reference evidence="1 2" key="1">
    <citation type="submission" date="2017-08" db="EMBL/GenBank/DDBJ databases">
        <title>Infants hospitalized years apart are colonized by the same room-sourced microbial strains.</title>
        <authorList>
            <person name="Brooks B."/>
            <person name="Olm M.R."/>
            <person name="Firek B.A."/>
            <person name="Baker R."/>
            <person name="Thomas B.C."/>
            <person name="Morowitz M.J."/>
            <person name="Banfield J.F."/>
        </authorList>
    </citation>
    <scope>NUCLEOTIDE SEQUENCE [LARGE SCALE GENOMIC DNA]</scope>
    <source>
        <strain evidence="1">S2_003_000_R2_11</strain>
    </source>
</reference>